<feature type="compositionally biased region" description="Basic and acidic residues" evidence="6">
    <location>
        <begin position="1224"/>
        <end position="1233"/>
    </location>
</feature>
<name>A0A7J7IUT5_BUGNE</name>
<evidence type="ECO:0000259" key="7">
    <source>
        <dbReference type="PROSITE" id="PS50014"/>
    </source>
</evidence>
<evidence type="ECO:0000256" key="2">
    <source>
        <dbReference type="ARBA" id="ARBA00022741"/>
    </source>
</evidence>
<accession>A0A7J7IUT5</accession>
<evidence type="ECO:0000256" key="3">
    <source>
        <dbReference type="ARBA" id="ARBA00022840"/>
    </source>
</evidence>
<feature type="compositionally biased region" description="Basic and acidic residues" evidence="6">
    <location>
        <begin position="257"/>
        <end position="280"/>
    </location>
</feature>
<feature type="region of interest" description="Disordered" evidence="6">
    <location>
        <begin position="204"/>
        <end position="330"/>
    </location>
</feature>
<dbReference type="Proteomes" id="UP000593567">
    <property type="component" value="Unassembled WGS sequence"/>
</dbReference>
<sequence length="1445" mass="163563">MVNDKNPSRRYGTRYQDRCNDADTKPDTACLNGYANNRKTEHPVSPSHTRYSYRSLRNRSNYFDESSNDTELGLTSGNDRTLRHSQRLPPVSVSPAGEEKDDANETSMEANDEKEFETTNYKISTRRSLRSTRRMENHHTMNNKQSNESWQTERRSSRPQRSLYQSTRSYKSDNNSLTTEEKNDYDNMDMYTRVKRTRRKIKRDMYGMPLVEEEEKSTEEETEEDGDEEEGDEDGETTTAQYNLRRNKPRTKLYEATIERKQRERYYKDTPPKRKMKEIQFKSPAHRRHKRKKVHHRSSSTSSSGSSDESDDERRFSRRKNKSMAKARQRCLPMNLNQSDLSHTMKDRQKIGASLADIDPMSVDRTVSFDSVGGLGEHLQALKEMIVFPLLYPEVFEKFRIAPPRGVLFHGPPGTGKTLVARALANECSSGEKRVAFFMRKGADCLSKWVGESERQLRLLFDQAYQVRPSIIFFDEIDGLAPVRSSRQDQIHSSIVSTLLALMDGLDSRGEVVVIGATNRIDSIDPALRRPGRFDREFLFNLPPVEARADILRIHTKEWNPKLLDKFIVEVASKCNGYCGADLKALCTEAALHALRRRYPQIYSSSDKLQLDVTSIDISAVDFHHAMTKIVPAGQRAITSPSRPLSAIIKPLLQRQLDIIFAQLSTTFPYMSTATATSSFSLTSHLLDAVNDDSSVTCVTECSKSKRKSKQGPESGPFLDFSITAYSRPIVNRPRLLVHGDPCLAHSSHLAPALLHSMENIPVHTLDVPTLYSNSAKTPEEACSQVFREARRSTPSVIYIPHICKWWHVLSDTMQATFHILLNDLDPLIPILVLATADTLSHSLPVEILRLFGGNSSEMYQVTKPSEAEIRHYFEDLLLRQTCVPPPTKKQAARNLLEVLPKVPVSRPATLTDAEEKTLWQEEESVLRELRLFLRDMLNKLARDKKFNIFSKPVDIEEVPDYHDIIKEPMDLSTMMSKIDLHKYQACREFLDDIDLICANALEYNPANSIAGRAIRHRACALKDMAHALISAELDEDFEKQCLDILESRKNRGKSPSKSAPKYYHTKPISSAGADGAHRNAPAASRYSKRLKREEVSDSVGHLDNGESSRVSHDITQDDITPAKKRKRSRSRWSRGLPPRKSRKCSENEQREETDEDEDKEPVNDSLETNGHASDEQSSPATDVDGAKRNLNTAIDDVVASRECEHNGVASATGTELGAEDLSEESRGSRDSEQLDSETQIETVTDVALQSIDIETKKEFIELQQLSVDVRPIEIIQLNEKEMGVEGEAMGSADASVSSSTGKQAELAELETVATLVNENAESSNIEPLKATSPIVRETIVELPMQSSPQPKRLTRSMTNDPHVIKCMEILEEPTPTFTINETKLPILLNRAVLLGKRCNISELEKIYSLLAQQIYKHRFSYDRAALVEDLFDVLDRLMAEKVLN</sequence>
<dbReference type="InterPro" id="IPR041569">
    <property type="entry name" value="AAA_lid_3"/>
</dbReference>
<dbReference type="PANTHER" id="PTHR23069:SF0">
    <property type="entry name" value="TAT-BINDING HOMOLOG 7"/>
    <property type="match status" value="1"/>
</dbReference>
<dbReference type="EMBL" id="VXIV02003376">
    <property type="protein sequence ID" value="KAF6017585.1"/>
    <property type="molecule type" value="Genomic_DNA"/>
</dbReference>
<dbReference type="PROSITE" id="PS50014">
    <property type="entry name" value="BROMODOMAIN_2"/>
    <property type="match status" value="1"/>
</dbReference>
<dbReference type="InterPro" id="IPR003960">
    <property type="entry name" value="ATPase_AAA_CS"/>
</dbReference>
<keyword evidence="2" id="KW-0547">Nucleotide-binding</keyword>
<evidence type="ECO:0000256" key="6">
    <source>
        <dbReference type="SAM" id="MobiDB-lite"/>
    </source>
</evidence>
<dbReference type="SMART" id="SM00297">
    <property type="entry name" value="BROMO"/>
    <property type="match status" value="1"/>
</dbReference>
<dbReference type="GO" id="GO:0006334">
    <property type="term" value="P:nucleosome assembly"/>
    <property type="evidence" value="ECO:0007669"/>
    <property type="project" value="TreeGrafter"/>
</dbReference>
<keyword evidence="4 5" id="KW-0103">Bromodomain</keyword>
<gene>
    <name evidence="8" type="ORF">EB796_024117</name>
</gene>
<dbReference type="Pfam" id="PF00439">
    <property type="entry name" value="Bromodomain"/>
    <property type="match status" value="1"/>
</dbReference>
<feature type="compositionally biased region" description="Acidic residues" evidence="6">
    <location>
        <begin position="211"/>
        <end position="236"/>
    </location>
</feature>
<dbReference type="FunFam" id="3.40.50.300:FF:000061">
    <property type="entry name" value="ATPase family, AAA domain-containing 2"/>
    <property type="match status" value="1"/>
</dbReference>
<evidence type="ECO:0000256" key="1">
    <source>
        <dbReference type="ARBA" id="ARBA00006914"/>
    </source>
</evidence>
<evidence type="ECO:0000256" key="4">
    <source>
        <dbReference type="ARBA" id="ARBA00023117"/>
    </source>
</evidence>
<proteinExistence type="inferred from homology"/>
<comment type="caution">
    <text evidence="8">The sequence shown here is derived from an EMBL/GenBank/DDBJ whole genome shotgun (WGS) entry which is preliminary data.</text>
</comment>
<feature type="compositionally biased region" description="Basic residues" evidence="6">
    <location>
        <begin position="1123"/>
        <end position="1143"/>
    </location>
</feature>
<keyword evidence="3" id="KW-0067">ATP-binding</keyword>
<dbReference type="CDD" id="cd05528">
    <property type="entry name" value="Bromo_AAA"/>
    <property type="match status" value="1"/>
</dbReference>
<feature type="compositionally biased region" description="Polar residues" evidence="6">
    <location>
        <begin position="63"/>
        <end position="79"/>
    </location>
</feature>
<evidence type="ECO:0000313" key="8">
    <source>
        <dbReference type="EMBL" id="KAF6017585.1"/>
    </source>
</evidence>
<comment type="similarity">
    <text evidence="1">Belongs to the AAA ATPase family.</text>
</comment>
<feature type="compositionally biased region" description="Basic residues" evidence="6">
    <location>
        <begin position="284"/>
        <end position="298"/>
    </location>
</feature>
<dbReference type="GO" id="GO:0005634">
    <property type="term" value="C:nucleus"/>
    <property type="evidence" value="ECO:0007669"/>
    <property type="project" value="TreeGrafter"/>
</dbReference>
<protein>
    <submittedName>
        <fullName evidence="8">ATAD2B</fullName>
    </submittedName>
</protein>
<dbReference type="InterPro" id="IPR003959">
    <property type="entry name" value="ATPase_AAA_core"/>
</dbReference>
<feature type="region of interest" description="Disordered" evidence="6">
    <location>
        <begin position="1208"/>
        <end position="1238"/>
    </location>
</feature>
<dbReference type="GO" id="GO:0003682">
    <property type="term" value="F:chromatin binding"/>
    <property type="evidence" value="ECO:0007669"/>
    <property type="project" value="TreeGrafter"/>
</dbReference>
<dbReference type="Gene3D" id="1.20.920.10">
    <property type="entry name" value="Bromodomain-like"/>
    <property type="match status" value="1"/>
</dbReference>
<dbReference type="PROSITE" id="PS00674">
    <property type="entry name" value="AAA"/>
    <property type="match status" value="1"/>
</dbReference>
<dbReference type="SMART" id="SM00382">
    <property type="entry name" value="AAA"/>
    <property type="match status" value="1"/>
</dbReference>
<feature type="compositionally biased region" description="Low complexity" evidence="6">
    <location>
        <begin position="50"/>
        <end position="61"/>
    </location>
</feature>
<keyword evidence="9" id="KW-1185">Reference proteome</keyword>
<dbReference type="Gene3D" id="3.40.50.300">
    <property type="entry name" value="P-loop containing nucleotide triphosphate hydrolases"/>
    <property type="match status" value="1"/>
</dbReference>
<dbReference type="InterPro" id="IPR001487">
    <property type="entry name" value="Bromodomain"/>
</dbReference>
<feature type="domain" description="Bromo" evidence="7">
    <location>
        <begin position="942"/>
        <end position="1012"/>
    </location>
</feature>
<dbReference type="InterPro" id="IPR036427">
    <property type="entry name" value="Bromodomain-like_sf"/>
</dbReference>
<dbReference type="InterPro" id="IPR027417">
    <property type="entry name" value="P-loop_NTPase"/>
</dbReference>
<feature type="compositionally biased region" description="Basic and acidic residues" evidence="6">
    <location>
        <begin position="15"/>
        <end position="26"/>
    </location>
</feature>
<dbReference type="CDD" id="cd19517">
    <property type="entry name" value="RecA-like_Yta7-like"/>
    <property type="match status" value="1"/>
</dbReference>
<dbReference type="GO" id="GO:0042393">
    <property type="term" value="F:histone binding"/>
    <property type="evidence" value="ECO:0007669"/>
    <property type="project" value="TreeGrafter"/>
</dbReference>
<evidence type="ECO:0000256" key="5">
    <source>
        <dbReference type="PROSITE-ProRule" id="PRU00035"/>
    </source>
</evidence>
<feature type="compositionally biased region" description="Basic and acidic residues" evidence="6">
    <location>
        <begin position="1104"/>
        <end position="1116"/>
    </location>
</feature>
<dbReference type="Gene3D" id="1.10.8.60">
    <property type="match status" value="1"/>
</dbReference>
<dbReference type="GO" id="GO:0006337">
    <property type="term" value="P:nucleosome disassembly"/>
    <property type="evidence" value="ECO:0007669"/>
    <property type="project" value="TreeGrafter"/>
</dbReference>
<dbReference type="GO" id="GO:0005524">
    <property type="term" value="F:ATP binding"/>
    <property type="evidence" value="ECO:0007669"/>
    <property type="project" value="UniProtKB-KW"/>
</dbReference>
<feature type="region of interest" description="Disordered" evidence="6">
    <location>
        <begin position="1050"/>
        <end position="1187"/>
    </location>
</feature>
<feature type="compositionally biased region" description="Acidic residues" evidence="6">
    <location>
        <begin position="99"/>
        <end position="110"/>
    </location>
</feature>
<feature type="compositionally biased region" description="Polar residues" evidence="6">
    <location>
        <begin position="140"/>
        <end position="150"/>
    </location>
</feature>
<dbReference type="GO" id="GO:0016887">
    <property type="term" value="F:ATP hydrolysis activity"/>
    <property type="evidence" value="ECO:0007669"/>
    <property type="project" value="InterPro"/>
</dbReference>
<feature type="compositionally biased region" description="Polar residues" evidence="6">
    <location>
        <begin position="1166"/>
        <end position="1181"/>
    </location>
</feature>
<reference evidence="8" key="1">
    <citation type="submission" date="2020-06" db="EMBL/GenBank/DDBJ databases">
        <title>Draft genome of Bugula neritina, a colonial animal packing powerful symbionts and potential medicines.</title>
        <authorList>
            <person name="Rayko M."/>
        </authorList>
    </citation>
    <scope>NUCLEOTIDE SEQUENCE [LARGE SCALE GENOMIC DNA]</scope>
    <source>
        <strain evidence="8">Kwan_BN1</strain>
    </source>
</reference>
<feature type="compositionally biased region" description="Basic residues" evidence="6">
    <location>
        <begin position="316"/>
        <end position="329"/>
    </location>
</feature>
<dbReference type="OrthoDB" id="5421at2759"/>
<dbReference type="Pfam" id="PF17862">
    <property type="entry name" value="AAA_lid_3"/>
    <property type="match status" value="1"/>
</dbReference>
<dbReference type="InterPro" id="IPR003593">
    <property type="entry name" value="AAA+_ATPase"/>
</dbReference>
<dbReference type="InterPro" id="IPR045199">
    <property type="entry name" value="ATAD2-like"/>
</dbReference>
<dbReference type="SUPFAM" id="SSF52540">
    <property type="entry name" value="P-loop containing nucleoside triphosphate hydrolases"/>
    <property type="match status" value="2"/>
</dbReference>
<dbReference type="PRINTS" id="PR00503">
    <property type="entry name" value="BROMODOMAIN"/>
</dbReference>
<evidence type="ECO:0000313" key="9">
    <source>
        <dbReference type="Proteomes" id="UP000593567"/>
    </source>
</evidence>
<dbReference type="PANTHER" id="PTHR23069">
    <property type="entry name" value="AAA DOMAIN-CONTAINING"/>
    <property type="match status" value="1"/>
</dbReference>
<feature type="region of interest" description="Disordered" evidence="6">
    <location>
        <begin position="1"/>
        <end position="184"/>
    </location>
</feature>
<organism evidence="8 9">
    <name type="scientific">Bugula neritina</name>
    <name type="common">Brown bryozoan</name>
    <name type="synonym">Sertularia neritina</name>
    <dbReference type="NCBI Taxonomy" id="10212"/>
    <lineage>
        <taxon>Eukaryota</taxon>
        <taxon>Metazoa</taxon>
        <taxon>Spiralia</taxon>
        <taxon>Lophotrochozoa</taxon>
        <taxon>Bryozoa</taxon>
        <taxon>Gymnolaemata</taxon>
        <taxon>Cheilostomatida</taxon>
        <taxon>Flustrina</taxon>
        <taxon>Buguloidea</taxon>
        <taxon>Bugulidae</taxon>
        <taxon>Bugula</taxon>
    </lineage>
</organism>
<dbReference type="PROSITE" id="PS00633">
    <property type="entry name" value="BROMODOMAIN_1"/>
    <property type="match status" value="1"/>
</dbReference>
<dbReference type="SUPFAM" id="SSF47370">
    <property type="entry name" value="Bromodomain"/>
    <property type="match status" value="1"/>
</dbReference>
<dbReference type="InterPro" id="IPR018359">
    <property type="entry name" value="Bromodomain_CS"/>
</dbReference>
<dbReference type="Pfam" id="PF00004">
    <property type="entry name" value="AAA"/>
    <property type="match status" value="1"/>
</dbReference>
<dbReference type="GO" id="GO:0045815">
    <property type="term" value="P:transcription initiation-coupled chromatin remodeling"/>
    <property type="evidence" value="ECO:0007669"/>
    <property type="project" value="TreeGrafter"/>
</dbReference>
<feature type="compositionally biased region" description="Polar residues" evidence="6">
    <location>
        <begin position="159"/>
        <end position="178"/>
    </location>
</feature>
<dbReference type="FunFam" id="1.10.8.60:FF:000016">
    <property type="entry name" value="ATPase family AAA domain-containing protein 2B"/>
    <property type="match status" value="1"/>
</dbReference>